<dbReference type="Proteomes" id="UP000515480">
    <property type="component" value="Chromosome"/>
</dbReference>
<organism evidence="1 2">
    <name type="scientific">Selenomonas timonae</name>
    <dbReference type="NCBI Taxonomy" id="2754044"/>
    <lineage>
        <taxon>Bacteria</taxon>
        <taxon>Bacillati</taxon>
        <taxon>Bacillota</taxon>
        <taxon>Negativicutes</taxon>
        <taxon>Selenomonadales</taxon>
        <taxon>Selenomonadaceae</taxon>
        <taxon>Selenomonas</taxon>
    </lineage>
</organism>
<dbReference type="InterPro" id="IPR023815">
    <property type="entry name" value="CRISPR-assoc_Csx19"/>
</dbReference>
<keyword evidence="2" id="KW-1185">Reference proteome</keyword>
<dbReference type="EMBL" id="CP060204">
    <property type="protein sequence ID" value="QNH54169.1"/>
    <property type="molecule type" value="Genomic_DNA"/>
</dbReference>
<gene>
    <name evidence="1" type="ORF">H1B31_10015</name>
</gene>
<dbReference type="RefSeq" id="WP_185980204.1">
    <property type="nucleotide sequence ID" value="NZ_CP060204.1"/>
</dbReference>
<reference evidence="1 2" key="1">
    <citation type="submission" date="2020-07" db="EMBL/GenBank/DDBJ databases">
        <title>Complete genome and description of Selenomonas timonensis sp. nov., a new bacterium isolated from a gingivitis subject.</title>
        <authorList>
            <person name="Antezack A."/>
        </authorList>
    </citation>
    <scope>NUCLEOTIDE SEQUENCE [LARGE SCALE GENOMIC DNA]</scope>
    <source>
        <strain evidence="1 2">Marseille-Q3039</strain>
    </source>
</reference>
<accession>A0A7G7VJ76</accession>
<proteinExistence type="predicted"/>
<dbReference type="KEGG" id="stim:H1B31_10015"/>
<name>A0A7G7VJ76_9FIRM</name>
<evidence type="ECO:0000313" key="1">
    <source>
        <dbReference type="EMBL" id="QNH54169.1"/>
    </source>
</evidence>
<protein>
    <submittedName>
        <fullName evidence="1">TIGR03984 family CRISPR-associated protein</fullName>
    </submittedName>
</protein>
<evidence type="ECO:0000313" key="2">
    <source>
        <dbReference type="Proteomes" id="UP000515480"/>
    </source>
</evidence>
<sequence length="189" mass="21350">MSAELALNPLRICAGTSRSDSCALRISVEDIVGELVRRGIQDATVILWQVDQIRCGTWRNGAFHFADERPLDAALLVELRVFDSACELRLRREDSELLGRFRQDGTGDPVEHVDSMARLMGEREDQGAWMTLRDRERKLKLTMPALTEPCRYVGLVTRSYIGIHEKTAQAGYIDDRFLAIVPADMKGEE</sequence>
<dbReference type="AlphaFoldDB" id="A0A7G7VJ76"/>
<dbReference type="NCBIfam" id="TIGR03984">
    <property type="entry name" value="CRISPR-associated protein Csx19"/>
    <property type="match status" value="1"/>
</dbReference>